<feature type="transmembrane region" description="Helical" evidence="8">
    <location>
        <begin position="295"/>
        <end position="314"/>
    </location>
</feature>
<dbReference type="CDD" id="cd17352">
    <property type="entry name" value="MFS_MCT_SLC16"/>
    <property type="match status" value="1"/>
</dbReference>
<dbReference type="SUPFAM" id="SSF103473">
    <property type="entry name" value="MFS general substrate transporter"/>
    <property type="match status" value="1"/>
</dbReference>
<protein>
    <submittedName>
        <fullName evidence="10">MFS monocarboxylate transporter</fullName>
    </submittedName>
</protein>
<feature type="transmembrane region" description="Helical" evidence="8">
    <location>
        <begin position="326"/>
        <end position="345"/>
    </location>
</feature>
<evidence type="ECO:0000259" key="9">
    <source>
        <dbReference type="PROSITE" id="PS50850"/>
    </source>
</evidence>
<dbReference type="InterPro" id="IPR036259">
    <property type="entry name" value="MFS_trans_sf"/>
</dbReference>
<dbReference type="AlphaFoldDB" id="A0A9P4IQC9"/>
<dbReference type="OrthoDB" id="5667at2759"/>
<dbReference type="GO" id="GO:0016020">
    <property type="term" value="C:membrane"/>
    <property type="evidence" value="ECO:0007669"/>
    <property type="project" value="UniProtKB-SubCell"/>
</dbReference>
<dbReference type="PROSITE" id="PS50850">
    <property type="entry name" value="MFS"/>
    <property type="match status" value="1"/>
</dbReference>
<feature type="transmembrane region" description="Helical" evidence="8">
    <location>
        <begin position="127"/>
        <end position="146"/>
    </location>
</feature>
<feature type="transmembrane region" description="Helical" evidence="8">
    <location>
        <begin position="260"/>
        <end position="283"/>
    </location>
</feature>
<name>A0A9P4IQC9_9PEZI</name>
<evidence type="ECO:0000256" key="6">
    <source>
        <dbReference type="ARBA" id="ARBA00023136"/>
    </source>
</evidence>
<keyword evidence="3" id="KW-0813">Transport</keyword>
<dbReference type="Proteomes" id="UP000799772">
    <property type="component" value="Unassembled WGS sequence"/>
</dbReference>
<comment type="similarity">
    <text evidence="2">Belongs to the major facilitator superfamily. Monocarboxylate porter (TC 2.A.1.13) family.</text>
</comment>
<evidence type="ECO:0000313" key="11">
    <source>
        <dbReference type="Proteomes" id="UP000799772"/>
    </source>
</evidence>
<organism evidence="10 11">
    <name type="scientific">Rhizodiscina lignyota</name>
    <dbReference type="NCBI Taxonomy" id="1504668"/>
    <lineage>
        <taxon>Eukaryota</taxon>
        <taxon>Fungi</taxon>
        <taxon>Dikarya</taxon>
        <taxon>Ascomycota</taxon>
        <taxon>Pezizomycotina</taxon>
        <taxon>Dothideomycetes</taxon>
        <taxon>Pleosporomycetidae</taxon>
        <taxon>Aulographales</taxon>
        <taxon>Rhizodiscinaceae</taxon>
        <taxon>Rhizodiscina</taxon>
    </lineage>
</organism>
<evidence type="ECO:0000256" key="7">
    <source>
        <dbReference type="SAM" id="MobiDB-lite"/>
    </source>
</evidence>
<evidence type="ECO:0000256" key="1">
    <source>
        <dbReference type="ARBA" id="ARBA00004141"/>
    </source>
</evidence>
<accession>A0A9P4IQC9</accession>
<feature type="compositionally biased region" description="Polar residues" evidence="7">
    <location>
        <begin position="35"/>
        <end position="47"/>
    </location>
</feature>
<sequence length="450" mass="49537">MLPAQDVQPASVSVAEKEPQHPDDNDEKNIVDSPTVESQKPEGTTDLSEFPEGGTKAWIVLFGCFCISYSTFGWPFAIGVFQNYYERNQLRGESRTSISVIQGLEPFFLFFLGLPVGALYSRFGPRPLIWIGTFLHVFGIMMASLSRKEYQLVLSQGIWSPIGLAMCYHAAVQTLATWFLEKRALATGLFMIGSSIAGMINPIVVSNVLRESGFPWAMRSAGFLVLFMLLIGCVTVRSRIPPNPVRVTGADLAKPFKDPVWVVLAFAIAVFMLVFWIPYNYLVVEATSDGVSERLAGYLLTILNAAGLPFRLVFGKLADRFGRFNVTIFCNILCGIMSLALWIPANSNTPLIVFAVFYGIFSSGWLVNAPVCVMQITPDIRELPIRLGMMFLVGSTTIIVSLPIAGQIISDNNGSYWGLKVYTGVISLLAAAIMIAARTLHVGWKIFVKV</sequence>
<feature type="transmembrane region" description="Helical" evidence="8">
    <location>
        <begin position="421"/>
        <end position="440"/>
    </location>
</feature>
<feature type="transmembrane region" description="Helical" evidence="8">
    <location>
        <begin position="98"/>
        <end position="120"/>
    </location>
</feature>
<evidence type="ECO:0000256" key="5">
    <source>
        <dbReference type="ARBA" id="ARBA00022989"/>
    </source>
</evidence>
<gene>
    <name evidence="10" type="ORF">NA57DRAFT_35327</name>
</gene>
<feature type="transmembrane region" description="Helical" evidence="8">
    <location>
        <begin position="351"/>
        <end position="373"/>
    </location>
</feature>
<dbReference type="InterPro" id="IPR020846">
    <property type="entry name" value="MFS_dom"/>
</dbReference>
<comment type="subcellular location">
    <subcellularLocation>
        <location evidence="1">Membrane</location>
        <topology evidence="1">Multi-pass membrane protein</topology>
    </subcellularLocation>
</comment>
<dbReference type="EMBL" id="ML978123">
    <property type="protein sequence ID" value="KAF2102316.1"/>
    <property type="molecule type" value="Genomic_DNA"/>
</dbReference>
<proteinExistence type="inferred from homology"/>
<dbReference type="PANTHER" id="PTHR11360">
    <property type="entry name" value="MONOCARBOXYLATE TRANSPORTER"/>
    <property type="match status" value="1"/>
</dbReference>
<feature type="transmembrane region" description="Helical" evidence="8">
    <location>
        <begin position="158"/>
        <end position="180"/>
    </location>
</feature>
<keyword evidence="6 8" id="KW-0472">Membrane</keyword>
<comment type="caution">
    <text evidence="10">The sequence shown here is derived from an EMBL/GenBank/DDBJ whole genome shotgun (WGS) entry which is preliminary data.</text>
</comment>
<dbReference type="InterPro" id="IPR011701">
    <property type="entry name" value="MFS"/>
</dbReference>
<feature type="transmembrane region" description="Helical" evidence="8">
    <location>
        <begin position="221"/>
        <end position="240"/>
    </location>
</feature>
<dbReference type="InterPro" id="IPR050327">
    <property type="entry name" value="Proton-linked_MCT"/>
</dbReference>
<evidence type="ECO:0000313" key="10">
    <source>
        <dbReference type="EMBL" id="KAF2102316.1"/>
    </source>
</evidence>
<evidence type="ECO:0000256" key="4">
    <source>
        <dbReference type="ARBA" id="ARBA00022692"/>
    </source>
</evidence>
<dbReference type="GO" id="GO:0022857">
    <property type="term" value="F:transmembrane transporter activity"/>
    <property type="evidence" value="ECO:0007669"/>
    <property type="project" value="InterPro"/>
</dbReference>
<dbReference type="Pfam" id="PF07690">
    <property type="entry name" value="MFS_1"/>
    <property type="match status" value="1"/>
</dbReference>
<feature type="compositionally biased region" description="Basic and acidic residues" evidence="7">
    <location>
        <begin position="15"/>
        <end position="30"/>
    </location>
</feature>
<evidence type="ECO:0000256" key="3">
    <source>
        <dbReference type="ARBA" id="ARBA00022448"/>
    </source>
</evidence>
<dbReference type="PANTHER" id="PTHR11360:SF224">
    <property type="entry name" value="MAJOR FACILITATOR SUPERFAMILY (MFS) PROFILE DOMAIN-CONTAINING PROTEIN-RELATED"/>
    <property type="match status" value="1"/>
</dbReference>
<evidence type="ECO:0000256" key="2">
    <source>
        <dbReference type="ARBA" id="ARBA00006727"/>
    </source>
</evidence>
<keyword evidence="5 8" id="KW-1133">Transmembrane helix</keyword>
<keyword evidence="11" id="KW-1185">Reference proteome</keyword>
<feature type="transmembrane region" description="Helical" evidence="8">
    <location>
        <begin position="385"/>
        <end position="409"/>
    </location>
</feature>
<keyword evidence="4 8" id="KW-0812">Transmembrane</keyword>
<evidence type="ECO:0000256" key="8">
    <source>
        <dbReference type="SAM" id="Phobius"/>
    </source>
</evidence>
<feature type="region of interest" description="Disordered" evidence="7">
    <location>
        <begin position="1"/>
        <end position="49"/>
    </location>
</feature>
<reference evidence="10" key="1">
    <citation type="journal article" date="2020" name="Stud. Mycol.">
        <title>101 Dothideomycetes genomes: a test case for predicting lifestyles and emergence of pathogens.</title>
        <authorList>
            <person name="Haridas S."/>
            <person name="Albert R."/>
            <person name="Binder M."/>
            <person name="Bloem J."/>
            <person name="Labutti K."/>
            <person name="Salamov A."/>
            <person name="Andreopoulos B."/>
            <person name="Baker S."/>
            <person name="Barry K."/>
            <person name="Bills G."/>
            <person name="Bluhm B."/>
            <person name="Cannon C."/>
            <person name="Castanera R."/>
            <person name="Culley D."/>
            <person name="Daum C."/>
            <person name="Ezra D."/>
            <person name="Gonzalez J."/>
            <person name="Henrissat B."/>
            <person name="Kuo A."/>
            <person name="Liang C."/>
            <person name="Lipzen A."/>
            <person name="Lutzoni F."/>
            <person name="Magnuson J."/>
            <person name="Mondo S."/>
            <person name="Nolan M."/>
            <person name="Ohm R."/>
            <person name="Pangilinan J."/>
            <person name="Park H.-J."/>
            <person name="Ramirez L."/>
            <person name="Alfaro M."/>
            <person name="Sun H."/>
            <person name="Tritt A."/>
            <person name="Yoshinaga Y."/>
            <person name="Zwiers L.-H."/>
            <person name="Turgeon B."/>
            <person name="Goodwin S."/>
            <person name="Spatafora J."/>
            <person name="Crous P."/>
            <person name="Grigoriev I."/>
        </authorList>
    </citation>
    <scope>NUCLEOTIDE SEQUENCE</scope>
    <source>
        <strain evidence="10">CBS 133067</strain>
    </source>
</reference>
<feature type="transmembrane region" description="Helical" evidence="8">
    <location>
        <begin position="57"/>
        <end position="78"/>
    </location>
</feature>
<feature type="domain" description="Major facilitator superfamily (MFS) profile" evidence="9">
    <location>
        <begin position="260"/>
        <end position="450"/>
    </location>
</feature>
<dbReference type="Gene3D" id="1.20.1250.20">
    <property type="entry name" value="MFS general substrate transporter like domains"/>
    <property type="match status" value="2"/>
</dbReference>
<feature type="transmembrane region" description="Helical" evidence="8">
    <location>
        <begin position="187"/>
        <end position="209"/>
    </location>
</feature>